<protein>
    <submittedName>
        <fullName evidence="1">Uncharacterized protein</fullName>
    </submittedName>
</protein>
<dbReference type="Proteomes" id="UP000468650">
    <property type="component" value="Unassembled WGS sequence"/>
</dbReference>
<organism evidence="1 2">
    <name type="scientific">Phaeocystidibacter luteus</name>
    <dbReference type="NCBI Taxonomy" id="911197"/>
    <lineage>
        <taxon>Bacteria</taxon>
        <taxon>Pseudomonadati</taxon>
        <taxon>Bacteroidota</taxon>
        <taxon>Flavobacteriia</taxon>
        <taxon>Flavobacteriales</taxon>
        <taxon>Phaeocystidibacteraceae</taxon>
        <taxon>Phaeocystidibacter</taxon>
    </lineage>
</organism>
<dbReference type="AlphaFoldDB" id="A0A6N6RHN6"/>
<keyword evidence="2" id="KW-1185">Reference proteome</keyword>
<dbReference type="EMBL" id="WBVO01000007">
    <property type="protein sequence ID" value="KAB2809839.1"/>
    <property type="molecule type" value="Genomic_DNA"/>
</dbReference>
<proteinExistence type="predicted"/>
<evidence type="ECO:0000313" key="2">
    <source>
        <dbReference type="Proteomes" id="UP000468650"/>
    </source>
</evidence>
<dbReference type="RefSeq" id="WP_151667662.1">
    <property type="nucleotide sequence ID" value="NZ_WBVO01000007.1"/>
</dbReference>
<name>A0A6N6RHN6_9FLAO</name>
<sequence length="224" mass="25976">MDNNLILPDVDITQFFEHDYFRPHRARRSIQREPGDIYCYGYTVKGIGRLDSIEIKVEELIRETSRIRAVIFDRTGTRLSCSSPHPITPNHSGEFYIPLSFYTHGTQELFIGIEFLELDRTPFHATSHQFRGQEGAVRTSRNTGVTLAGMELRENELLLLASWYNGRLKWQLLSKHNGHVTLVPYTSIHHSGDLEINQTKDEINAQYWSEEFESLPDSYFLPCK</sequence>
<comment type="caution">
    <text evidence="1">The sequence shown here is derived from an EMBL/GenBank/DDBJ whole genome shotgun (WGS) entry which is preliminary data.</text>
</comment>
<reference evidence="1 2" key="1">
    <citation type="submission" date="2019-09" db="EMBL/GenBank/DDBJ databases">
        <title>Genomes of family Cryomorphaceae.</title>
        <authorList>
            <person name="Bowman J.P."/>
        </authorList>
    </citation>
    <scope>NUCLEOTIDE SEQUENCE [LARGE SCALE GENOMIC DNA]</scope>
    <source>
        <strain evidence="1 2">LMG 25704</strain>
    </source>
</reference>
<evidence type="ECO:0000313" key="1">
    <source>
        <dbReference type="EMBL" id="KAB2809839.1"/>
    </source>
</evidence>
<accession>A0A6N6RHN6</accession>
<gene>
    <name evidence="1" type="ORF">F8C67_09815</name>
</gene>